<comment type="caution">
    <text evidence="7">The sequence shown here is derived from an EMBL/GenBank/DDBJ whole genome shotgun (WGS) entry which is preliminary data.</text>
</comment>
<accession>A0ABW8TAP9</accession>
<evidence type="ECO:0000256" key="3">
    <source>
        <dbReference type="ARBA" id="ARBA00022692"/>
    </source>
</evidence>
<feature type="transmembrane region" description="Helical" evidence="6">
    <location>
        <begin position="67"/>
        <end position="88"/>
    </location>
</feature>
<dbReference type="Pfam" id="PF01594">
    <property type="entry name" value="AI-2E_transport"/>
    <property type="match status" value="1"/>
</dbReference>
<dbReference type="EMBL" id="JBJHZZ010000013">
    <property type="protein sequence ID" value="MFL0248114.1"/>
    <property type="molecule type" value="Genomic_DNA"/>
</dbReference>
<dbReference type="Proteomes" id="UP001623591">
    <property type="component" value="Unassembled WGS sequence"/>
</dbReference>
<organism evidence="7 8">
    <name type="scientific">Candidatus Clostridium stratigraminis</name>
    <dbReference type="NCBI Taxonomy" id="3381661"/>
    <lineage>
        <taxon>Bacteria</taxon>
        <taxon>Bacillati</taxon>
        <taxon>Bacillota</taxon>
        <taxon>Clostridia</taxon>
        <taxon>Eubacteriales</taxon>
        <taxon>Clostridiaceae</taxon>
        <taxon>Clostridium</taxon>
    </lineage>
</organism>
<keyword evidence="5 6" id="KW-0472">Membrane</keyword>
<keyword evidence="3 6" id="KW-0812">Transmembrane</keyword>
<sequence>MGFLKELFQKEITKRILVLLTFIIFLYLLKGLINTFLLTFLFIYFIYSTENAISKRIGKFVHVSNTLFTLIIFLLLATVITFFVYKYIPVVINQIIIIINQMTMEISEFDFKSSIHIPRYLLPIYEQVYAQIDFKNITKGGVDFLLQSAKNIGTWSVNIFLSLMLSMFFMLEKNKVSEFMRRFKNSRVSGFYKYLHDFGVNFLNSFGKVIQAQIIIAFVNSCLSMIGLSILGFRQILGLGVMVFFFSLVPVAGTVASLVPLSIIAYRYGGLLKIFYVLILIAALHALESYVLNPKLMASKTDLPVFVIFIVLIISEHFMGVWGLLIGIPLFMFLLDLLNVKEHK</sequence>
<comment type="similarity">
    <text evidence="2">Belongs to the autoinducer-2 exporter (AI-2E) (TC 2.A.86) family.</text>
</comment>
<protein>
    <submittedName>
        <fullName evidence="7">AI-2E family transporter</fullName>
    </submittedName>
</protein>
<gene>
    <name evidence="7" type="ORF">ACJDUG_14225</name>
</gene>
<evidence type="ECO:0000256" key="5">
    <source>
        <dbReference type="ARBA" id="ARBA00023136"/>
    </source>
</evidence>
<dbReference type="PANTHER" id="PTHR21716:SF62">
    <property type="entry name" value="TRANSPORT PROTEIN YDBI-RELATED"/>
    <property type="match status" value="1"/>
</dbReference>
<keyword evidence="8" id="KW-1185">Reference proteome</keyword>
<feature type="transmembrane region" description="Helical" evidence="6">
    <location>
        <begin position="305"/>
        <end position="335"/>
    </location>
</feature>
<feature type="transmembrane region" description="Helical" evidence="6">
    <location>
        <begin position="243"/>
        <end position="268"/>
    </location>
</feature>
<evidence type="ECO:0000256" key="4">
    <source>
        <dbReference type="ARBA" id="ARBA00022989"/>
    </source>
</evidence>
<evidence type="ECO:0000256" key="6">
    <source>
        <dbReference type="SAM" id="Phobius"/>
    </source>
</evidence>
<comment type="subcellular location">
    <subcellularLocation>
        <location evidence="1">Membrane</location>
        <topology evidence="1">Multi-pass membrane protein</topology>
    </subcellularLocation>
</comment>
<reference evidence="7 8" key="1">
    <citation type="submission" date="2024-11" db="EMBL/GenBank/DDBJ databases">
        <authorList>
            <person name="Heng Y.C."/>
            <person name="Lim A.C.H."/>
            <person name="Lee J.K.Y."/>
            <person name="Kittelmann S."/>
        </authorList>
    </citation>
    <scope>NUCLEOTIDE SEQUENCE [LARGE SCALE GENOMIC DNA]</scope>
    <source>
        <strain evidence="7 8">WILCCON 0185</strain>
    </source>
</reference>
<proteinExistence type="inferred from homology"/>
<dbReference type="RefSeq" id="WP_406770545.1">
    <property type="nucleotide sequence ID" value="NZ_JBJHZZ010000013.1"/>
</dbReference>
<name>A0ABW8TAP9_9CLOT</name>
<evidence type="ECO:0000256" key="2">
    <source>
        <dbReference type="ARBA" id="ARBA00009773"/>
    </source>
</evidence>
<dbReference type="PANTHER" id="PTHR21716">
    <property type="entry name" value="TRANSMEMBRANE PROTEIN"/>
    <property type="match status" value="1"/>
</dbReference>
<dbReference type="InterPro" id="IPR002549">
    <property type="entry name" value="AI-2E-like"/>
</dbReference>
<evidence type="ECO:0000313" key="8">
    <source>
        <dbReference type="Proteomes" id="UP001623591"/>
    </source>
</evidence>
<evidence type="ECO:0000313" key="7">
    <source>
        <dbReference type="EMBL" id="MFL0248114.1"/>
    </source>
</evidence>
<feature type="transmembrane region" description="Helical" evidence="6">
    <location>
        <begin position="152"/>
        <end position="171"/>
    </location>
</feature>
<evidence type="ECO:0000256" key="1">
    <source>
        <dbReference type="ARBA" id="ARBA00004141"/>
    </source>
</evidence>
<feature type="transmembrane region" description="Helical" evidence="6">
    <location>
        <begin position="16"/>
        <end position="47"/>
    </location>
</feature>
<feature type="transmembrane region" description="Helical" evidence="6">
    <location>
        <begin position="274"/>
        <end position="293"/>
    </location>
</feature>
<keyword evidence="4 6" id="KW-1133">Transmembrane helix</keyword>
<feature type="transmembrane region" description="Helical" evidence="6">
    <location>
        <begin position="210"/>
        <end position="231"/>
    </location>
</feature>